<dbReference type="GO" id="GO:0016560">
    <property type="term" value="P:protein import into peroxisome matrix, docking"/>
    <property type="evidence" value="ECO:0007669"/>
    <property type="project" value="TreeGrafter"/>
</dbReference>
<keyword evidence="4" id="KW-0675">Receptor</keyword>
<dbReference type="Gene3D" id="1.25.40.10">
    <property type="entry name" value="Tetratricopeptide repeat domain"/>
    <property type="match status" value="1"/>
</dbReference>
<dbReference type="InterPro" id="IPR024111">
    <property type="entry name" value="PEX5/PEX5L"/>
</dbReference>
<keyword evidence="1" id="KW-0677">Repeat</keyword>
<keyword evidence="5" id="KW-1185">Reference proteome</keyword>
<dbReference type="GO" id="GO:0005829">
    <property type="term" value="C:cytosol"/>
    <property type="evidence" value="ECO:0007669"/>
    <property type="project" value="TreeGrafter"/>
</dbReference>
<evidence type="ECO:0000256" key="3">
    <source>
        <dbReference type="SAM" id="MobiDB-lite"/>
    </source>
</evidence>
<feature type="compositionally biased region" description="Basic and acidic residues" evidence="3">
    <location>
        <begin position="12"/>
        <end position="23"/>
    </location>
</feature>
<dbReference type="GO" id="GO:0005052">
    <property type="term" value="F:peroxisome matrix targeting signal-1 binding"/>
    <property type="evidence" value="ECO:0007669"/>
    <property type="project" value="TreeGrafter"/>
</dbReference>
<organism evidence="4 5">
    <name type="scientific">Symbiodinium microadriaticum</name>
    <name type="common">Dinoflagellate</name>
    <name type="synonym">Zooxanthella microadriatica</name>
    <dbReference type="NCBI Taxonomy" id="2951"/>
    <lineage>
        <taxon>Eukaryota</taxon>
        <taxon>Sar</taxon>
        <taxon>Alveolata</taxon>
        <taxon>Dinophyceae</taxon>
        <taxon>Suessiales</taxon>
        <taxon>Symbiodiniaceae</taxon>
        <taxon>Symbiodinium</taxon>
    </lineage>
</organism>
<accession>A0A1Q9CTE5</accession>
<dbReference type="EMBL" id="LSRX01000930">
    <property type="protein sequence ID" value="OLP86196.1"/>
    <property type="molecule type" value="Genomic_DNA"/>
</dbReference>
<keyword evidence="2" id="KW-0802">TPR repeat</keyword>
<feature type="region of interest" description="Disordered" evidence="3">
    <location>
        <begin position="1"/>
        <end position="23"/>
    </location>
</feature>
<evidence type="ECO:0000313" key="4">
    <source>
        <dbReference type="EMBL" id="OLP86196.1"/>
    </source>
</evidence>
<comment type="caution">
    <text evidence="4">The sequence shown here is derived from an EMBL/GenBank/DDBJ whole genome shotgun (WGS) entry which is preliminary data.</text>
</comment>
<proteinExistence type="predicted"/>
<dbReference type="OrthoDB" id="298012at2759"/>
<protein>
    <submittedName>
        <fullName evidence="4">Peroxisomal targeting signal 1 receptor</fullName>
    </submittedName>
</protein>
<evidence type="ECO:0000313" key="5">
    <source>
        <dbReference type="Proteomes" id="UP000186817"/>
    </source>
</evidence>
<name>A0A1Q9CTE5_SYMMI</name>
<dbReference type="SUPFAM" id="SSF48452">
    <property type="entry name" value="TPR-like"/>
    <property type="match status" value="1"/>
</dbReference>
<dbReference type="InterPro" id="IPR011990">
    <property type="entry name" value="TPR-like_helical_dom_sf"/>
</dbReference>
<dbReference type="PANTHER" id="PTHR10130:SF4">
    <property type="entry name" value="MICROBODY (PEROXISOME) BIOGENESIS PROTEIN PEROXIN 20 (EUROFUNG)"/>
    <property type="match status" value="1"/>
</dbReference>
<gene>
    <name evidence="4" type="primary">PEX5</name>
    <name evidence="4" type="ORF">AK812_SmicGene32723</name>
</gene>
<dbReference type="GO" id="GO:0005778">
    <property type="term" value="C:peroxisomal membrane"/>
    <property type="evidence" value="ECO:0007669"/>
    <property type="project" value="TreeGrafter"/>
</dbReference>
<evidence type="ECO:0000256" key="2">
    <source>
        <dbReference type="ARBA" id="ARBA00022803"/>
    </source>
</evidence>
<dbReference type="Proteomes" id="UP000186817">
    <property type="component" value="Unassembled WGS sequence"/>
</dbReference>
<sequence>MLRSLAMPMRTPGDRGFDRTCEDRPSEEALQERLLRLRSEQGGSASADVAVALGLLQLLQGQESVASTFASALLAPEDDSYFGAPRRRATRWNMLGAVLANRGRPEDAVCAYRWALYWQPHYPRALINLAMAELKRGGFLEAAAAQAAAIASSPSWACGELWAQLEKEALAQTSIDDLAEAVQAHHIARVRELLAPHSDNLDTSSMPATSPAEVLKEMKLVE</sequence>
<reference evidence="4 5" key="1">
    <citation type="submission" date="2016-02" db="EMBL/GenBank/DDBJ databases">
        <title>Genome analysis of coral dinoflagellate symbionts highlights evolutionary adaptations to a symbiotic lifestyle.</title>
        <authorList>
            <person name="Aranda M."/>
            <person name="Li Y."/>
            <person name="Liew Y.J."/>
            <person name="Baumgarten S."/>
            <person name="Simakov O."/>
            <person name="Wilson M."/>
            <person name="Piel J."/>
            <person name="Ashoor H."/>
            <person name="Bougouffa S."/>
            <person name="Bajic V.B."/>
            <person name="Ryu T."/>
            <person name="Ravasi T."/>
            <person name="Bayer T."/>
            <person name="Micklem G."/>
            <person name="Kim H."/>
            <person name="Bhak J."/>
            <person name="Lajeunesse T.C."/>
            <person name="Voolstra C.R."/>
        </authorList>
    </citation>
    <scope>NUCLEOTIDE SEQUENCE [LARGE SCALE GENOMIC DNA]</scope>
    <source>
        <strain evidence="4 5">CCMP2467</strain>
    </source>
</reference>
<dbReference type="AlphaFoldDB" id="A0A1Q9CTE5"/>
<evidence type="ECO:0000256" key="1">
    <source>
        <dbReference type="ARBA" id="ARBA00022737"/>
    </source>
</evidence>
<dbReference type="PANTHER" id="PTHR10130">
    <property type="entry name" value="PEROXISOMAL TARGETING SIGNAL 1 RECEPTOR PEX5"/>
    <property type="match status" value="1"/>
</dbReference>